<dbReference type="RefSeq" id="WP_379846108.1">
    <property type="nucleotide sequence ID" value="NZ_JBHSMA010000004.1"/>
</dbReference>
<evidence type="ECO:0000313" key="3">
    <source>
        <dbReference type="EMBL" id="MFC5410489.1"/>
    </source>
</evidence>
<dbReference type="Gene3D" id="3.55.50.30">
    <property type="match status" value="1"/>
</dbReference>
<evidence type="ECO:0000259" key="1">
    <source>
        <dbReference type="Pfam" id="PF04773"/>
    </source>
</evidence>
<dbReference type="InterPro" id="IPR012373">
    <property type="entry name" value="Ferrdict_sens_TM"/>
</dbReference>
<accession>A0ABW0IAG3</accession>
<dbReference type="PIRSF" id="PIRSF018266">
    <property type="entry name" value="FecR"/>
    <property type="match status" value="1"/>
</dbReference>
<keyword evidence="4" id="KW-1185">Reference proteome</keyword>
<dbReference type="Gene3D" id="2.60.120.1440">
    <property type="match status" value="1"/>
</dbReference>
<dbReference type="PANTHER" id="PTHR30273:SF2">
    <property type="entry name" value="PROTEIN FECR"/>
    <property type="match status" value="1"/>
</dbReference>
<dbReference type="Pfam" id="PF04773">
    <property type="entry name" value="FecR"/>
    <property type="match status" value="1"/>
</dbReference>
<evidence type="ECO:0000259" key="2">
    <source>
        <dbReference type="Pfam" id="PF16344"/>
    </source>
</evidence>
<dbReference type="EMBL" id="JBHSMA010000004">
    <property type="protein sequence ID" value="MFC5410489.1"/>
    <property type="molecule type" value="Genomic_DNA"/>
</dbReference>
<sequence length="370" mass="41569">MKENERDNLEAFLTDSTFRQWVLQPTPEVSTYWEQWSKDHPAHQELLNQARTVLQTLEYGMGPRNKDAPHMDAGLESLLHMLDTSSDRQAIRIPVPWYRGRWSRLAAVIALVVGIGWMVMKTSTQTTHNTPSGSAGMQVITNDASLSKVVVLPDGSIATMEKDSRVKFQGSFTGHSRHVEVEGDVFFDVAPNKEKPFLVYASTAVIKVVGTSFRVRASQKDSAVLVAVKTGKVAVRVQMEGESKKGIKLPDSGWVNLIPNERLVYTKLEAKLTKDRVPDREIIISKLDQQVFHFEEAPVADVLEALANHYHITIEFNPSELANSRITTEFREEGLRQKLDVICEAIDASYQATNNLIVIKRSSSIDNQKR</sequence>
<protein>
    <submittedName>
        <fullName evidence="3">FecR family protein</fullName>
    </submittedName>
</protein>
<organism evidence="3 4">
    <name type="scientific">Larkinella bovis</name>
    <dbReference type="NCBI Taxonomy" id="683041"/>
    <lineage>
        <taxon>Bacteria</taxon>
        <taxon>Pseudomonadati</taxon>
        <taxon>Bacteroidota</taxon>
        <taxon>Cytophagia</taxon>
        <taxon>Cytophagales</taxon>
        <taxon>Spirosomataceae</taxon>
        <taxon>Larkinella</taxon>
    </lineage>
</organism>
<feature type="domain" description="FecR protein" evidence="1">
    <location>
        <begin position="148"/>
        <end position="233"/>
    </location>
</feature>
<name>A0ABW0IAG3_9BACT</name>
<feature type="domain" description="Protein FecR C-terminal" evidence="2">
    <location>
        <begin position="292"/>
        <end position="359"/>
    </location>
</feature>
<dbReference type="PANTHER" id="PTHR30273">
    <property type="entry name" value="PERIPLASMIC SIGNAL SENSOR AND SIGMA FACTOR ACTIVATOR FECR-RELATED"/>
    <property type="match status" value="1"/>
</dbReference>
<dbReference type="Proteomes" id="UP001596106">
    <property type="component" value="Unassembled WGS sequence"/>
</dbReference>
<proteinExistence type="predicted"/>
<reference evidence="4" key="1">
    <citation type="journal article" date="2019" name="Int. J. Syst. Evol. Microbiol.">
        <title>The Global Catalogue of Microorganisms (GCM) 10K type strain sequencing project: providing services to taxonomists for standard genome sequencing and annotation.</title>
        <authorList>
            <consortium name="The Broad Institute Genomics Platform"/>
            <consortium name="The Broad Institute Genome Sequencing Center for Infectious Disease"/>
            <person name="Wu L."/>
            <person name="Ma J."/>
        </authorList>
    </citation>
    <scope>NUCLEOTIDE SEQUENCE [LARGE SCALE GENOMIC DNA]</scope>
    <source>
        <strain evidence="4">CCUG 55250</strain>
    </source>
</reference>
<gene>
    <name evidence="3" type="ORF">ACFPMF_14275</name>
</gene>
<dbReference type="Pfam" id="PF16344">
    <property type="entry name" value="FecR_C"/>
    <property type="match status" value="1"/>
</dbReference>
<dbReference type="InterPro" id="IPR032508">
    <property type="entry name" value="FecR_C"/>
</dbReference>
<comment type="caution">
    <text evidence="3">The sequence shown here is derived from an EMBL/GenBank/DDBJ whole genome shotgun (WGS) entry which is preliminary data.</text>
</comment>
<evidence type="ECO:0000313" key="4">
    <source>
        <dbReference type="Proteomes" id="UP001596106"/>
    </source>
</evidence>
<dbReference type="InterPro" id="IPR006860">
    <property type="entry name" value="FecR"/>
</dbReference>